<feature type="transmembrane region" description="Helical" evidence="7">
    <location>
        <begin position="81"/>
        <end position="104"/>
    </location>
</feature>
<evidence type="ECO:0000256" key="4">
    <source>
        <dbReference type="ARBA" id="ARBA00023136"/>
    </source>
</evidence>
<dbReference type="InterPro" id="IPR051668">
    <property type="entry name" value="ATG33"/>
</dbReference>
<feature type="compositionally biased region" description="Basic and acidic residues" evidence="6">
    <location>
        <begin position="146"/>
        <end position="155"/>
    </location>
</feature>
<dbReference type="AlphaFoldDB" id="A0A1G4M892"/>
<dbReference type="GO" id="GO:0005741">
    <property type="term" value="C:mitochondrial outer membrane"/>
    <property type="evidence" value="ECO:0007669"/>
    <property type="project" value="TreeGrafter"/>
</dbReference>
<sequence>MSICLAVTKTVAVSSLGLYCGIVSSATTIALISPLEALTSQLQRPIRVVLKIAGALAATSSAFFAASYFGAPPHWRHPYLLYGMLVAPVSLVYMAGASLASGGARCRRARQRKAGKPGVCPAGPHPEGAVATPDHGLGDSVVDLGAKSDDEEHNPASKCPAGGSAGGSAPSSAGAMCPGAAAAAAAAAAATPAASCHSRCVGHLAVLSALGVAGFVQSVLGVYGEGLFV</sequence>
<dbReference type="PANTHER" id="PTHR37278">
    <property type="entry name" value="AUTOPHAGY-RELATED PROTEIN 33-RELATED"/>
    <property type="match status" value="1"/>
</dbReference>
<evidence type="ECO:0000256" key="1">
    <source>
        <dbReference type="ARBA" id="ARBA00004141"/>
    </source>
</evidence>
<keyword evidence="9" id="KW-1185">Reference proteome</keyword>
<dbReference type="Proteomes" id="UP000190831">
    <property type="component" value="Chromosome B"/>
</dbReference>
<feature type="transmembrane region" description="Helical" evidence="7">
    <location>
        <begin position="48"/>
        <end position="69"/>
    </location>
</feature>
<protein>
    <submittedName>
        <fullName evidence="8">LAFE_0B08570g1_1</fullName>
    </submittedName>
</protein>
<accession>A0A1G4M892</accession>
<organism evidence="8 9">
    <name type="scientific">Lachancea fermentati</name>
    <name type="common">Zygosaccharomyces fermentati</name>
    <dbReference type="NCBI Taxonomy" id="4955"/>
    <lineage>
        <taxon>Eukaryota</taxon>
        <taxon>Fungi</taxon>
        <taxon>Dikarya</taxon>
        <taxon>Ascomycota</taxon>
        <taxon>Saccharomycotina</taxon>
        <taxon>Saccharomycetes</taxon>
        <taxon>Saccharomycetales</taxon>
        <taxon>Saccharomycetaceae</taxon>
        <taxon>Lachancea</taxon>
    </lineage>
</organism>
<evidence type="ECO:0000256" key="5">
    <source>
        <dbReference type="ARBA" id="ARBA00038013"/>
    </source>
</evidence>
<comment type="subcellular location">
    <subcellularLocation>
        <location evidence="1">Membrane</location>
        <topology evidence="1">Multi-pass membrane protein</topology>
    </subcellularLocation>
</comment>
<proteinExistence type="inferred from homology"/>
<dbReference type="EMBL" id="LT598489">
    <property type="protein sequence ID" value="SCW00060.1"/>
    <property type="molecule type" value="Genomic_DNA"/>
</dbReference>
<keyword evidence="3 7" id="KW-1133">Transmembrane helix</keyword>
<feature type="transmembrane region" description="Helical" evidence="7">
    <location>
        <begin position="16"/>
        <end position="36"/>
    </location>
</feature>
<evidence type="ECO:0000256" key="3">
    <source>
        <dbReference type="ARBA" id="ARBA00022989"/>
    </source>
</evidence>
<evidence type="ECO:0000256" key="6">
    <source>
        <dbReference type="SAM" id="MobiDB-lite"/>
    </source>
</evidence>
<evidence type="ECO:0000256" key="7">
    <source>
        <dbReference type="SAM" id="Phobius"/>
    </source>
</evidence>
<dbReference type="GO" id="GO:0000422">
    <property type="term" value="P:autophagy of mitochondrion"/>
    <property type="evidence" value="ECO:0007669"/>
    <property type="project" value="TreeGrafter"/>
</dbReference>
<dbReference type="PANTHER" id="PTHR37278:SF1">
    <property type="entry name" value="AUTOPHAGY-RELATED PROTEIN 33-RELATED"/>
    <property type="match status" value="1"/>
</dbReference>
<gene>
    <name evidence="8" type="ORF">LAFE_0B08570G</name>
</gene>
<reference evidence="9" key="1">
    <citation type="submission" date="2016-03" db="EMBL/GenBank/DDBJ databases">
        <authorList>
            <person name="Devillers H."/>
        </authorList>
    </citation>
    <scope>NUCLEOTIDE SEQUENCE [LARGE SCALE GENOMIC DNA]</scope>
</reference>
<dbReference type="GO" id="GO:0016236">
    <property type="term" value="P:macroautophagy"/>
    <property type="evidence" value="ECO:0007669"/>
    <property type="project" value="TreeGrafter"/>
</dbReference>
<evidence type="ECO:0000313" key="9">
    <source>
        <dbReference type="Proteomes" id="UP000190831"/>
    </source>
</evidence>
<feature type="region of interest" description="Disordered" evidence="6">
    <location>
        <begin position="114"/>
        <end position="164"/>
    </location>
</feature>
<dbReference type="OrthoDB" id="5336366at2759"/>
<dbReference type="OMA" id="HANCNAS"/>
<comment type="similarity">
    <text evidence="5">Belongs to the ATG33 family.</text>
</comment>
<name>A0A1G4M892_LACFM</name>
<evidence type="ECO:0000313" key="8">
    <source>
        <dbReference type="EMBL" id="SCW00060.1"/>
    </source>
</evidence>
<keyword evidence="2 7" id="KW-0812">Transmembrane</keyword>
<evidence type="ECO:0000256" key="2">
    <source>
        <dbReference type="ARBA" id="ARBA00022692"/>
    </source>
</evidence>
<keyword evidence="4 7" id="KW-0472">Membrane</keyword>